<keyword evidence="5" id="KW-1185">Reference proteome</keyword>
<dbReference type="CDD" id="cd17574">
    <property type="entry name" value="REC_OmpR"/>
    <property type="match status" value="1"/>
</dbReference>
<dbReference type="SUPFAM" id="SSF52172">
    <property type="entry name" value="CheY-like"/>
    <property type="match status" value="1"/>
</dbReference>
<dbReference type="RefSeq" id="WP_253478368.1">
    <property type="nucleotide sequence ID" value="NZ_JALJXV010000005.1"/>
</dbReference>
<dbReference type="SMART" id="SM00448">
    <property type="entry name" value="REC"/>
    <property type="match status" value="1"/>
</dbReference>
<feature type="modified residue" description="4-aspartylphosphate" evidence="2">
    <location>
        <position position="199"/>
    </location>
</feature>
<dbReference type="PANTHER" id="PTHR44591">
    <property type="entry name" value="STRESS RESPONSE REGULATOR PROTEIN 1"/>
    <property type="match status" value="1"/>
</dbReference>
<dbReference type="InterPro" id="IPR011006">
    <property type="entry name" value="CheY-like_superfamily"/>
</dbReference>
<dbReference type="EMBL" id="JALJXV010000005">
    <property type="protein sequence ID" value="MCP1675234.1"/>
    <property type="molecule type" value="Genomic_DNA"/>
</dbReference>
<name>A0AAE3G402_9GAMM</name>
<dbReference type="Proteomes" id="UP001205843">
    <property type="component" value="Unassembled WGS sequence"/>
</dbReference>
<comment type="caution">
    <text evidence="4">The sequence shown here is derived from an EMBL/GenBank/DDBJ whole genome shotgun (WGS) entry which is preliminary data.</text>
</comment>
<dbReference type="InterPro" id="IPR001789">
    <property type="entry name" value="Sig_transdc_resp-reg_receiver"/>
</dbReference>
<dbReference type="Pfam" id="PF00072">
    <property type="entry name" value="Response_reg"/>
    <property type="match status" value="1"/>
</dbReference>
<dbReference type="PROSITE" id="PS50110">
    <property type="entry name" value="RESPONSE_REGULATORY"/>
    <property type="match status" value="1"/>
</dbReference>
<gene>
    <name evidence="4" type="ORF">J2T57_002382</name>
</gene>
<dbReference type="PANTHER" id="PTHR44591:SF3">
    <property type="entry name" value="RESPONSE REGULATORY DOMAIN-CONTAINING PROTEIN"/>
    <property type="match status" value="1"/>
</dbReference>
<dbReference type="AlphaFoldDB" id="A0AAE3G402"/>
<dbReference type="InterPro" id="IPR050595">
    <property type="entry name" value="Bact_response_regulator"/>
</dbReference>
<dbReference type="GO" id="GO:0000160">
    <property type="term" value="P:phosphorelay signal transduction system"/>
    <property type="evidence" value="ECO:0007669"/>
    <property type="project" value="InterPro"/>
</dbReference>
<evidence type="ECO:0000256" key="1">
    <source>
        <dbReference type="ARBA" id="ARBA00022553"/>
    </source>
</evidence>
<dbReference type="Gene3D" id="3.40.50.2300">
    <property type="match status" value="1"/>
</dbReference>
<evidence type="ECO:0000256" key="2">
    <source>
        <dbReference type="PROSITE-ProRule" id="PRU00169"/>
    </source>
</evidence>
<keyword evidence="1 2" id="KW-0597">Phosphoprotein</keyword>
<evidence type="ECO:0000313" key="5">
    <source>
        <dbReference type="Proteomes" id="UP001205843"/>
    </source>
</evidence>
<evidence type="ECO:0000313" key="4">
    <source>
        <dbReference type="EMBL" id="MCP1675234.1"/>
    </source>
</evidence>
<organism evidence="4 5">
    <name type="scientific">Natronocella acetinitrilica</name>
    <dbReference type="NCBI Taxonomy" id="414046"/>
    <lineage>
        <taxon>Bacteria</taxon>
        <taxon>Pseudomonadati</taxon>
        <taxon>Pseudomonadota</taxon>
        <taxon>Gammaproteobacteria</taxon>
        <taxon>Chromatiales</taxon>
        <taxon>Ectothiorhodospiraceae</taxon>
        <taxon>Natronocella</taxon>
    </lineage>
</organism>
<protein>
    <submittedName>
        <fullName evidence="4">Twitching motility two-component system response regulator PilG</fullName>
    </submittedName>
</protein>
<evidence type="ECO:0000259" key="3">
    <source>
        <dbReference type="PROSITE" id="PS50110"/>
    </source>
</evidence>
<accession>A0AAE3G402</accession>
<sequence>MSNRTFGLALFGFSDTERRVMTSVLRLAAARGRKYRLHDGEGRAEADIAIVDMDSPAALREWQQTLRDGAPLPALRVMADPSVLNSDQTGICRPITVKRLLEGLDAIAIRHYRYVPELTIRDDGNPEALTGTALASAARAARGVTRTGVRALVVDDSAPVRKLMGIELGLFGIDVDFAATGEAALERLQEHSYDIVFLDLTLPGIDGHAVCKAIRRNRDLKGLRVVMLTGRDSRIDRIRGAMAGCSAYLTKPVGQEELHRILEQLLPKEELHGHHQSAGG</sequence>
<reference evidence="4" key="1">
    <citation type="submission" date="2022-03" db="EMBL/GenBank/DDBJ databases">
        <title>Genomic Encyclopedia of Type Strains, Phase III (KMG-III): the genomes of soil and plant-associated and newly described type strains.</title>
        <authorList>
            <person name="Whitman W."/>
        </authorList>
    </citation>
    <scope>NUCLEOTIDE SEQUENCE</scope>
    <source>
        <strain evidence="4">ANL 6-2</strain>
    </source>
</reference>
<proteinExistence type="predicted"/>
<feature type="domain" description="Response regulatory" evidence="3">
    <location>
        <begin position="150"/>
        <end position="266"/>
    </location>
</feature>